<protein>
    <submittedName>
        <fullName evidence="1">Uncharacterized protein</fullName>
    </submittedName>
</protein>
<gene>
    <name evidence="1" type="ORF">GT347_20080</name>
</gene>
<organism evidence="1 2">
    <name type="scientific">Xylophilus rhododendri</name>
    <dbReference type="NCBI Taxonomy" id="2697032"/>
    <lineage>
        <taxon>Bacteria</taxon>
        <taxon>Pseudomonadati</taxon>
        <taxon>Pseudomonadota</taxon>
        <taxon>Betaproteobacteria</taxon>
        <taxon>Burkholderiales</taxon>
        <taxon>Xylophilus</taxon>
    </lineage>
</organism>
<dbReference type="AlphaFoldDB" id="A0A857JA31"/>
<accession>A0A857JA31</accession>
<dbReference type="RefSeq" id="WP_160553884.1">
    <property type="nucleotide sequence ID" value="NZ_CP047650.1"/>
</dbReference>
<evidence type="ECO:0000313" key="1">
    <source>
        <dbReference type="EMBL" id="QHJ00074.1"/>
    </source>
</evidence>
<dbReference type="KEGG" id="xyk:GT347_20080"/>
<dbReference type="Proteomes" id="UP000464787">
    <property type="component" value="Chromosome"/>
</dbReference>
<proteinExistence type="predicted"/>
<sequence length="295" mass="31165">MENIPMSGAAPALRPGYEYWDKLCRLPAFSFILLCGGVRRVSDESGNWIERPSAQAVMDDAQTEINVLRAALQTYAEGAAGAVARAALAGEASASAAAPAVESGKGAPSERQDAIADSNYAAGMLLGWNLCTEGKQEQFNRIRSQRMAGACAVVRQPEQAAPAGAEHPDALQARIWAAGCAAFGIECMESLPDRRGHFFEEAIEVAQAAAMSEQEAHQRVAHTYSRPVGELAKEIGSVVATLGALAQAKGIDMIAMAEADVAHICQPHVRDKMRARYAAKPKFDAAIASQATKGA</sequence>
<keyword evidence="2" id="KW-1185">Reference proteome</keyword>
<evidence type="ECO:0000313" key="2">
    <source>
        <dbReference type="Proteomes" id="UP000464787"/>
    </source>
</evidence>
<dbReference type="EMBL" id="CP047650">
    <property type="protein sequence ID" value="QHJ00074.1"/>
    <property type="molecule type" value="Genomic_DNA"/>
</dbReference>
<name>A0A857JA31_9BURK</name>
<reference evidence="1 2" key="1">
    <citation type="submission" date="2020-01" db="EMBL/GenBank/DDBJ databases">
        <title>Genome sequencing of strain KACC 21265.</title>
        <authorList>
            <person name="Heo J."/>
            <person name="Kim S.-J."/>
            <person name="Kim J.-S."/>
            <person name="Hong S.-B."/>
            <person name="Kwon S.-W."/>
        </authorList>
    </citation>
    <scope>NUCLEOTIDE SEQUENCE [LARGE SCALE GENOMIC DNA]</scope>
    <source>
        <strain evidence="1 2">KACC 21265</strain>
    </source>
</reference>